<reference evidence="1" key="1">
    <citation type="submission" date="2009-10" db="EMBL/GenBank/DDBJ databases">
        <title>Diversity of trophic interactions inside an arsenic-rich microbial ecosystem.</title>
        <authorList>
            <person name="Bertin P.N."/>
            <person name="Heinrich-Salmeron A."/>
            <person name="Pelletier E."/>
            <person name="Goulhen-Chollet F."/>
            <person name="Arsene-Ploetze F."/>
            <person name="Gallien S."/>
            <person name="Calteau A."/>
            <person name="Vallenet D."/>
            <person name="Casiot C."/>
            <person name="Chane-Woon-Ming B."/>
            <person name="Giloteaux L."/>
            <person name="Barakat M."/>
            <person name="Bonnefoy V."/>
            <person name="Bruneel O."/>
            <person name="Chandler M."/>
            <person name="Cleiss J."/>
            <person name="Duran R."/>
            <person name="Elbaz-Poulichet F."/>
            <person name="Fonknechten N."/>
            <person name="Lauga B."/>
            <person name="Mornico D."/>
            <person name="Ortet P."/>
            <person name="Schaeffer C."/>
            <person name="Siguier P."/>
            <person name="Alexander Thil Smith A."/>
            <person name="Van Dorsselaer A."/>
            <person name="Weissenbach J."/>
            <person name="Medigue C."/>
            <person name="Le Paslier D."/>
        </authorList>
    </citation>
    <scope>NUCLEOTIDE SEQUENCE</scope>
</reference>
<name>E6Q9K1_9ZZZZ</name>
<dbReference type="AlphaFoldDB" id="E6Q9K1"/>
<organism evidence="1">
    <name type="scientific">mine drainage metagenome</name>
    <dbReference type="NCBI Taxonomy" id="410659"/>
    <lineage>
        <taxon>unclassified sequences</taxon>
        <taxon>metagenomes</taxon>
        <taxon>ecological metagenomes</taxon>
    </lineage>
</organism>
<comment type="caution">
    <text evidence="1">The sequence shown here is derived from an EMBL/GenBank/DDBJ whole genome shotgun (WGS) entry which is preliminary data.</text>
</comment>
<sequence>MPEGLDRIAQGDIVTWRAVKHNAMETIRYVQPYAPGTGVECFNNSGTESPRGSAGH</sequence>
<evidence type="ECO:0000313" key="1">
    <source>
        <dbReference type="EMBL" id="CBI03877.1"/>
    </source>
</evidence>
<accession>E6Q9K1</accession>
<proteinExistence type="predicted"/>
<gene>
    <name evidence="1" type="ORF">CARN5_2641</name>
</gene>
<dbReference type="EMBL" id="CABP01000033">
    <property type="protein sequence ID" value="CBI03877.1"/>
    <property type="molecule type" value="Genomic_DNA"/>
</dbReference>
<protein>
    <submittedName>
        <fullName evidence="1">Uncharacterized protein</fullName>
    </submittedName>
</protein>